<sequence>MGNHAGKRELTAADKTNKETCHRIWGCPRSVLLLTSPFAHEF</sequence>
<accession>A0A8C6RZ95</accession>
<name>A0A8C6RZ95_NANGA</name>
<dbReference type="AlphaFoldDB" id="A0A8C6RZ95"/>
<proteinExistence type="predicted"/>
<evidence type="ECO:0000313" key="1">
    <source>
        <dbReference type="Ensembl" id="ENSNGAP00000025266.1"/>
    </source>
</evidence>
<reference evidence="1" key="1">
    <citation type="submission" date="2025-08" db="UniProtKB">
        <authorList>
            <consortium name="Ensembl"/>
        </authorList>
    </citation>
    <scope>IDENTIFICATION</scope>
</reference>
<keyword evidence="2" id="KW-1185">Reference proteome</keyword>
<organism evidence="1 2">
    <name type="scientific">Nannospalax galili</name>
    <name type="common">Northern Israeli blind subterranean mole rat</name>
    <name type="synonym">Spalax galili</name>
    <dbReference type="NCBI Taxonomy" id="1026970"/>
    <lineage>
        <taxon>Eukaryota</taxon>
        <taxon>Metazoa</taxon>
        <taxon>Chordata</taxon>
        <taxon>Craniata</taxon>
        <taxon>Vertebrata</taxon>
        <taxon>Euteleostomi</taxon>
        <taxon>Mammalia</taxon>
        <taxon>Eutheria</taxon>
        <taxon>Euarchontoglires</taxon>
        <taxon>Glires</taxon>
        <taxon>Rodentia</taxon>
        <taxon>Myomorpha</taxon>
        <taxon>Muroidea</taxon>
        <taxon>Spalacidae</taxon>
        <taxon>Spalacinae</taxon>
        <taxon>Nannospalax</taxon>
    </lineage>
</organism>
<reference evidence="1" key="2">
    <citation type="submission" date="2025-09" db="UniProtKB">
        <authorList>
            <consortium name="Ensembl"/>
        </authorList>
    </citation>
    <scope>IDENTIFICATION</scope>
</reference>
<protein>
    <submittedName>
        <fullName evidence="1">Uncharacterized protein</fullName>
    </submittedName>
</protein>
<dbReference type="Proteomes" id="UP000694381">
    <property type="component" value="Unassembled WGS sequence"/>
</dbReference>
<dbReference type="Ensembl" id="ENSNGAT00000030985.1">
    <property type="protein sequence ID" value="ENSNGAP00000025266.1"/>
    <property type="gene ID" value="ENSNGAG00000023281.1"/>
</dbReference>
<evidence type="ECO:0000313" key="2">
    <source>
        <dbReference type="Proteomes" id="UP000694381"/>
    </source>
</evidence>